<reference evidence="5 6" key="1">
    <citation type="submission" date="2014-04" db="EMBL/GenBank/DDBJ databases">
        <authorList>
            <consortium name="International Citrus Genome Consortium"/>
            <person name="Gmitter F."/>
            <person name="Chen C."/>
            <person name="Farmerie W."/>
            <person name="Harkins T."/>
            <person name="Desany B."/>
            <person name="Mohiuddin M."/>
            <person name="Kodira C."/>
            <person name="Borodovsky M."/>
            <person name="Lomsadze A."/>
            <person name="Burns P."/>
            <person name="Jenkins J."/>
            <person name="Prochnik S."/>
            <person name="Shu S."/>
            <person name="Chapman J."/>
            <person name="Pitluck S."/>
            <person name="Schmutz J."/>
            <person name="Rokhsar D."/>
        </authorList>
    </citation>
    <scope>NUCLEOTIDE SEQUENCE</scope>
</reference>
<dbReference type="Gene3D" id="3.40.50.150">
    <property type="entry name" value="Vaccinia Virus protein VP39"/>
    <property type="match status" value="1"/>
</dbReference>
<organism evidence="5 6">
    <name type="scientific">Citrus sinensis</name>
    <name type="common">Sweet orange</name>
    <name type="synonym">Citrus aurantium var. sinensis</name>
    <dbReference type="NCBI Taxonomy" id="2711"/>
    <lineage>
        <taxon>Eukaryota</taxon>
        <taxon>Viridiplantae</taxon>
        <taxon>Streptophyta</taxon>
        <taxon>Embryophyta</taxon>
        <taxon>Tracheophyta</taxon>
        <taxon>Spermatophyta</taxon>
        <taxon>Magnoliopsida</taxon>
        <taxon>eudicotyledons</taxon>
        <taxon>Gunneridae</taxon>
        <taxon>Pentapetalae</taxon>
        <taxon>rosids</taxon>
        <taxon>malvids</taxon>
        <taxon>Sapindales</taxon>
        <taxon>Rutaceae</taxon>
        <taxon>Aurantioideae</taxon>
        <taxon>Citrus</taxon>
    </lineage>
</organism>
<dbReference type="GO" id="GO:0046872">
    <property type="term" value="F:metal ion binding"/>
    <property type="evidence" value="ECO:0007669"/>
    <property type="project" value="UniProtKB-KW"/>
</dbReference>
<dbReference type="PANTHER" id="PTHR31009">
    <property type="entry name" value="S-ADENOSYL-L-METHIONINE:CARBOXYL METHYLTRANSFERASE FAMILY PROTEIN"/>
    <property type="match status" value="1"/>
</dbReference>
<dbReference type="SUPFAM" id="SSF53335">
    <property type="entry name" value="S-adenosyl-L-methionine-dependent methyltransferases"/>
    <property type="match status" value="1"/>
</dbReference>
<keyword evidence="2" id="KW-0808">Transferase</keyword>
<dbReference type="SMR" id="A0A067DY53"/>
<gene>
    <name evidence="5" type="ORF">CISIN_1g036911mg</name>
</gene>
<accession>A0A067DY53</accession>
<keyword evidence="1" id="KW-0489">Methyltransferase</keyword>
<dbReference type="InterPro" id="IPR005299">
    <property type="entry name" value="MeTrfase_7"/>
</dbReference>
<evidence type="ECO:0000256" key="3">
    <source>
        <dbReference type="ARBA" id="ARBA00022723"/>
    </source>
</evidence>
<dbReference type="Proteomes" id="UP000027120">
    <property type="component" value="Unassembled WGS sequence"/>
</dbReference>
<keyword evidence="4" id="KW-0460">Magnesium</keyword>
<dbReference type="EMBL" id="KK785159">
    <property type="protein sequence ID" value="KDO47914.1"/>
    <property type="molecule type" value="Genomic_DNA"/>
</dbReference>
<dbReference type="Gene3D" id="1.10.1200.270">
    <property type="entry name" value="Methyltransferase, alpha-helical capping domain"/>
    <property type="match status" value="1"/>
</dbReference>
<dbReference type="Pfam" id="PF03492">
    <property type="entry name" value="Methyltransf_7"/>
    <property type="match status" value="1"/>
</dbReference>
<name>A0A067DY53_CITSI</name>
<proteinExistence type="predicted"/>
<dbReference type="InterPro" id="IPR042086">
    <property type="entry name" value="MeTrfase_capping"/>
</dbReference>
<evidence type="ECO:0000256" key="2">
    <source>
        <dbReference type="ARBA" id="ARBA00022679"/>
    </source>
</evidence>
<evidence type="ECO:0000256" key="1">
    <source>
        <dbReference type="ARBA" id="ARBA00022603"/>
    </source>
</evidence>
<evidence type="ECO:0000256" key="4">
    <source>
        <dbReference type="ARBA" id="ARBA00022842"/>
    </source>
</evidence>
<protein>
    <submittedName>
        <fullName evidence="5">Uncharacterized protein</fullName>
    </submittedName>
</protein>
<keyword evidence="6" id="KW-1185">Reference proteome</keyword>
<sequence>MEVQQVLCMNGGRGDTSYANNSKIQKRAMLTAKPILQDSIKKLYCNRLPECLKIADLGCSSGPNTLSLLWEIIDTIDGTCKRLNREAPMYQVFLNDLPGNDFNTIFKSLPGFYEKLKEVKGSNFGPCFIAGIPGSFYGRLFPNKSLHFVHSSYSLHWLSQVPEGLVSESGVPLNKGHICMAKTSPVGRDFTLFLTSRSEEILSGGHVLLSIIGNDRKPGDPRCTGWELLGVTLNDMVLEGLVEEAKVDWFNLPYYAPSPEEVRHVIQTEGSFNIRRFDIHTVDWDANKDDGSKSLTSGRHTRGKNIAKSIRAVSESMLASHFGEEIMDDLFERLAKKISEYLEFAPGHSTTMVISMTKS</sequence>
<dbReference type="GO" id="GO:0032259">
    <property type="term" value="P:methylation"/>
    <property type="evidence" value="ECO:0000318"/>
    <property type="project" value="GO_Central"/>
</dbReference>
<evidence type="ECO:0000313" key="6">
    <source>
        <dbReference type="Proteomes" id="UP000027120"/>
    </source>
</evidence>
<dbReference type="AlphaFoldDB" id="A0A067DY53"/>
<keyword evidence="3" id="KW-0479">Metal-binding</keyword>
<dbReference type="GO" id="GO:0008757">
    <property type="term" value="F:S-adenosylmethionine-dependent methyltransferase activity"/>
    <property type="evidence" value="ECO:0000318"/>
    <property type="project" value="GO_Central"/>
</dbReference>
<dbReference type="InterPro" id="IPR029063">
    <property type="entry name" value="SAM-dependent_MTases_sf"/>
</dbReference>
<evidence type="ECO:0000313" key="5">
    <source>
        <dbReference type="EMBL" id="KDO47914.1"/>
    </source>
</evidence>